<comment type="subunit">
    <text evidence="6">Monomer.</text>
</comment>
<dbReference type="Pfam" id="PF01728">
    <property type="entry name" value="FtsJ"/>
    <property type="match status" value="1"/>
</dbReference>
<feature type="domain" description="Ribosomal RNA large subunit methyltransferase M THUMP-like" evidence="11">
    <location>
        <begin position="84"/>
        <end position="159"/>
    </location>
</feature>
<feature type="binding site" evidence="6 8">
    <location>
        <position position="256"/>
    </location>
    <ligand>
        <name>S-adenosyl-L-methionine</name>
        <dbReference type="ChEBI" id="CHEBI:59789"/>
    </ligand>
</feature>
<evidence type="ECO:0000256" key="6">
    <source>
        <dbReference type="HAMAP-Rule" id="MF_01551"/>
    </source>
</evidence>
<accession>A0A1S1BYV7</accession>
<sequence length="352" mass="40157">MNTLLMHCRPGFEGEVCAEIAEHAATLEIPGYAKSKPASAHVEFVCQDADGAERLMRRLRFADLIFPRQWARGPGFIELPESQRIEVLLAELASYPVCGSLWLEVLDTNAGKEVSTFCRKFEKPLRAALVKAGRLQEDPALPRLLLTFRSGREVFVGLAEPRNSALWPMGIPRLKFPREAPSRSTLKLEEAWHQFIPRSEWDKRLAPDMLAVDLGAAPGGWTWQLVNREMRVTAVDNGPMAENLMYSGLVDHQKVDGYQYRPRQRVDWMVCDIVEKPARTGALIETWIGEGLCREAVVNLKLPMKQRYAEVRKILQRLRESFDARGLKVAIGCKQLYHDREEVTCHLRRLER</sequence>
<dbReference type="InterPro" id="IPR002877">
    <property type="entry name" value="RNA_MeTrfase_FtsJ_dom"/>
</dbReference>
<dbReference type="PIRSF" id="PIRSF028774">
    <property type="entry name" value="UCP028774"/>
    <property type="match status" value="1"/>
</dbReference>
<dbReference type="Proteomes" id="UP000194857">
    <property type="component" value="Unassembled WGS sequence"/>
</dbReference>
<reference evidence="13 17" key="1">
    <citation type="submission" date="2017-05" db="EMBL/GenBank/DDBJ databases">
        <authorList>
            <person name="Song R."/>
            <person name="Chenine A.L."/>
            <person name="Ruprecht R.M."/>
        </authorList>
    </citation>
    <scope>NUCLEOTIDE SEQUENCE [LARGE SCALE GENOMIC DNA]</scope>
    <source>
        <strain evidence="13 17">S567_C10_BS</strain>
    </source>
</reference>
<gene>
    <name evidence="6 12" type="primary">rlmM</name>
    <name evidence="13" type="ORF">CAZ10_28485</name>
    <name evidence="14" type="ORF">DT376_09415</name>
    <name evidence="12" type="ORF">GUL26_21440</name>
    <name evidence="15" type="ORF">IPC1295_04530</name>
    <name evidence="16" type="ORF">L4V69_22980</name>
</gene>
<reference evidence="12" key="5">
    <citation type="submission" date="2020-01" db="EMBL/GenBank/DDBJ databases">
        <title>Bacteria Cultured from War Wounds Associated with the Conflict in Eastern Ukraine.</title>
        <authorList>
            <person name="Snesrud E."/>
            <person name="Galac M.R."/>
            <person name="Mc Gann P."/>
            <person name="Valentine K."/>
            <person name="Viacheslav K."/>
        </authorList>
    </citation>
    <scope>NUCLEOTIDE SEQUENCE</scope>
    <source>
        <strain evidence="12">VNMU148</strain>
    </source>
</reference>
<protein>
    <recommendedName>
        <fullName evidence="6">Ribosomal RNA large subunit methyltransferase M</fullName>
        <ecNumber evidence="6">2.1.1.186</ecNumber>
    </recommendedName>
    <alternativeName>
        <fullName evidence="6">23S rRNA (cytidine2498-2'-O)-methyltransferase</fullName>
    </alternativeName>
    <alternativeName>
        <fullName evidence="6">23S rRNA 2'-O-ribose methyltransferase RlmM</fullName>
    </alternativeName>
</protein>
<dbReference type="HAMAP" id="MF_01551">
    <property type="entry name" value="23SrRNA_methyltr_M"/>
    <property type="match status" value="1"/>
</dbReference>
<dbReference type="Proteomes" id="UP000644192">
    <property type="component" value="Unassembled WGS sequence"/>
</dbReference>
<evidence type="ECO:0000313" key="13">
    <source>
        <dbReference type="EMBL" id="OTI56726.1"/>
    </source>
</evidence>
<dbReference type="OMA" id="PVDWMVC"/>
<evidence type="ECO:0000256" key="7">
    <source>
        <dbReference type="PIRSR" id="PIRSR028774-1"/>
    </source>
</evidence>
<dbReference type="GO" id="GO:0008757">
    <property type="term" value="F:S-adenosylmethionine-dependent methyltransferase activity"/>
    <property type="evidence" value="ECO:0007669"/>
    <property type="project" value="UniProtKB-UniRule"/>
</dbReference>
<reference evidence="15 19" key="2">
    <citation type="submission" date="2017-08" db="EMBL/GenBank/DDBJ databases">
        <authorList>
            <person name="Feschi L."/>
            <person name="Jeukens J."/>
            <person name="Emond-Rheault J.-G."/>
            <person name="Kukavica-Ibrulj I."/>
            <person name="Boyle B."/>
            <person name="Levesque R.C."/>
        </authorList>
    </citation>
    <scope>NUCLEOTIDE SEQUENCE [LARGE SCALE GENOMIC DNA]</scope>
    <source>
        <strain evidence="15 19">PA-W36</strain>
    </source>
</reference>
<reference evidence="16" key="6">
    <citation type="submission" date="2023-06" db="EMBL/GenBank/DDBJ databases">
        <authorList>
            <consortium name="Clinical and Environmental Microbiology Branch: Whole genome sequencing antimicrobial resistance pathogens in the healthcare setting"/>
        </authorList>
    </citation>
    <scope>NUCLEOTIDE SEQUENCE</scope>
    <source>
        <strain evidence="16">2021CK-01020</strain>
    </source>
</reference>
<keyword evidence="5 6" id="KW-0949">S-adenosyl-L-methionine</keyword>
<evidence type="ECO:0000256" key="5">
    <source>
        <dbReference type="ARBA" id="ARBA00022691"/>
    </source>
</evidence>
<feature type="domain" description="Ribosomal RNA methyltransferase FtsJ" evidence="9">
    <location>
        <begin position="182"/>
        <end position="274"/>
    </location>
</feature>
<keyword evidence="3 6" id="KW-0489">Methyltransferase</keyword>
<dbReference type="GO" id="GO:0006364">
    <property type="term" value="P:rRNA processing"/>
    <property type="evidence" value="ECO:0007669"/>
    <property type="project" value="UniProtKB-UniRule"/>
</dbReference>
<evidence type="ECO:0000313" key="14">
    <source>
        <dbReference type="EMBL" id="RCI75101.1"/>
    </source>
</evidence>
<feature type="binding site" evidence="6 8">
    <location>
        <position position="236"/>
    </location>
    <ligand>
        <name>S-adenosyl-L-methionine</name>
        <dbReference type="ChEBI" id="CHEBI:59789"/>
    </ligand>
</feature>
<dbReference type="Pfam" id="PF18125">
    <property type="entry name" value="RlmM_FDX"/>
    <property type="match status" value="1"/>
</dbReference>
<evidence type="ECO:0000256" key="8">
    <source>
        <dbReference type="PIRSR" id="PIRSR028774-2"/>
    </source>
</evidence>
<name>A0A072ZIB4_PSEAI</name>
<evidence type="ECO:0000313" key="20">
    <source>
        <dbReference type="Proteomes" id="UP000644192"/>
    </source>
</evidence>
<dbReference type="InterPro" id="IPR029063">
    <property type="entry name" value="SAM-dependent_MTases_sf"/>
</dbReference>
<dbReference type="Gene3D" id="3.40.50.150">
    <property type="entry name" value="Vaccinia Virus protein VP39"/>
    <property type="match status" value="1"/>
</dbReference>
<dbReference type="Pfam" id="PF21239">
    <property type="entry name" value="RLMM_N"/>
    <property type="match status" value="1"/>
</dbReference>
<dbReference type="SUPFAM" id="SSF53335">
    <property type="entry name" value="S-adenosyl-L-methionine-dependent methyltransferases"/>
    <property type="match status" value="1"/>
</dbReference>
<dbReference type="EMBL" id="NSNE01000002">
    <property type="protein sequence ID" value="RPM21534.1"/>
    <property type="molecule type" value="Genomic_DNA"/>
</dbReference>
<feature type="active site" description="Proton acceptor" evidence="6 7">
    <location>
        <position position="301"/>
    </location>
</feature>
<dbReference type="AlphaFoldDB" id="A0A072ZIB4"/>
<feature type="binding site" evidence="6 8">
    <location>
        <position position="184"/>
    </location>
    <ligand>
        <name>S-adenosyl-L-methionine</name>
        <dbReference type="ChEBI" id="CHEBI:59789"/>
    </ligand>
</feature>
<feature type="binding site" evidence="6 8">
    <location>
        <begin position="217"/>
        <end position="220"/>
    </location>
    <ligand>
        <name>S-adenosyl-L-methionine</name>
        <dbReference type="ChEBI" id="CHEBI:59789"/>
    </ligand>
</feature>
<dbReference type="GO" id="GO:0032259">
    <property type="term" value="P:methylation"/>
    <property type="evidence" value="ECO:0007669"/>
    <property type="project" value="UniProtKB-KW"/>
</dbReference>
<dbReference type="Proteomes" id="UP000253594">
    <property type="component" value="Unassembled WGS sequence"/>
</dbReference>
<dbReference type="InterPro" id="IPR040739">
    <property type="entry name" value="RlmM_FDX"/>
</dbReference>
<accession>A0A072ZIB4</accession>
<reference evidence="14 18" key="3">
    <citation type="submission" date="2018-07" db="EMBL/GenBank/DDBJ databases">
        <title>Mechanisms of high-level aminoglycoside resistance among Gram-negative pathogens in Brazil.</title>
        <authorList>
            <person name="Ballaben A.S."/>
            <person name="Darini A.L.C."/>
            <person name="Doi Y."/>
        </authorList>
    </citation>
    <scope>NUCLEOTIDE SEQUENCE [LARGE SCALE GENOMIC DNA]</scope>
    <source>
        <strain evidence="14 18">B2-305</strain>
    </source>
</reference>
<dbReference type="PANTHER" id="PTHR37524:SF2">
    <property type="entry name" value="RIBOSOMAL RNA METHYLTRANSFERASE FTSJ DOMAIN-CONTAINING PROTEIN"/>
    <property type="match status" value="1"/>
</dbReference>
<dbReference type="Gene3D" id="3.30.70.2810">
    <property type="match status" value="1"/>
</dbReference>
<comment type="subcellular location">
    <subcellularLocation>
        <location evidence="6">Cytoplasm</location>
    </subcellularLocation>
</comment>
<dbReference type="EMBL" id="WXZT01000014">
    <property type="protein sequence ID" value="MZZ14816.1"/>
    <property type="molecule type" value="Genomic_DNA"/>
</dbReference>
<dbReference type="Proteomes" id="UP000284767">
    <property type="component" value="Unassembled WGS sequence"/>
</dbReference>
<reference evidence="16" key="7">
    <citation type="submission" date="2023-10" db="EMBL/GenBank/DDBJ databases">
        <title>Pathogen: clinical or host-associated sample.</title>
        <authorList>
            <person name="Hergert J."/>
            <person name="Casey R."/>
            <person name="Wagner J."/>
            <person name="Young E.L."/>
            <person name="Oakeson K.F."/>
        </authorList>
    </citation>
    <scope>NUCLEOTIDE SEQUENCE</scope>
    <source>
        <strain evidence="16">2021CK-01020</strain>
    </source>
</reference>
<evidence type="ECO:0000259" key="9">
    <source>
        <dbReference type="Pfam" id="PF01728"/>
    </source>
</evidence>
<dbReference type="InterPro" id="IPR011224">
    <property type="entry name" value="rRNA_MeTrfase_M"/>
</dbReference>
<evidence type="ECO:0000313" key="18">
    <source>
        <dbReference type="Proteomes" id="UP000253594"/>
    </source>
</evidence>
<keyword evidence="4 6" id="KW-0808">Transferase</keyword>
<dbReference type="EMBL" id="CP136986">
    <property type="protein sequence ID" value="WOS75368.1"/>
    <property type="molecule type" value="Genomic_DNA"/>
</dbReference>
<keyword evidence="1 6" id="KW-0963">Cytoplasm</keyword>
<comment type="function">
    <text evidence="6">Catalyzes the 2'-O-methylation at nucleotide C2498 in 23S rRNA.</text>
</comment>
<dbReference type="InterPro" id="IPR048646">
    <property type="entry name" value="RlmM_THUMP-like"/>
</dbReference>
<keyword evidence="2 6" id="KW-0698">rRNA processing</keyword>
<evidence type="ECO:0000313" key="16">
    <source>
        <dbReference type="EMBL" id="WOS75368.1"/>
    </source>
</evidence>
<reference evidence="15 19" key="4">
    <citation type="submission" date="2019-01" db="EMBL/GenBank/DDBJ databases">
        <title>The Pseudomonas aeruginosa pan-genome provides new insights on its population structure, horizontal gene transfer and pathogenicity.</title>
        <authorList>
            <person name="Freschi L."/>
            <person name="Vincent A.T."/>
            <person name="Jeukens J."/>
            <person name="Emond-Rheault J.-G."/>
            <person name="Kukavica-Ibrulj I."/>
            <person name="Dupont M.-J."/>
            <person name="Charette S.J."/>
            <person name="Boyle B."/>
            <person name="Levesque R.C."/>
        </authorList>
    </citation>
    <scope>NUCLEOTIDE SEQUENCE [LARGE SCALE GENOMIC DNA]</scope>
    <source>
        <strain evidence="15 19">PA-W36</strain>
    </source>
</reference>
<dbReference type="EMBL" id="NFFZ01000020">
    <property type="protein sequence ID" value="OTI56726.1"/>
    <property type="molecule type" value="Genomic_DNA"/>
</dbReference>
<dbReference type="GO" id="GO:0005737">
    <property type="term" value="C:cytoplasm"/>
    <property type="evidence" value="ECO:0007669"/>
    <property type="project" value="UniProtKB-SubCell"/>
</dbReference>
<dbReference type="RefSeq" id="WP_003087345.1">
    <property type="nucleotide sequence ID" value="NZ_AP014622.1"/>
</dbReference>
<comment type="similarity">
    <text evidence="6">Belongs to the class I-like SAM-binding methyltransferase superfamily. RNA methyltransferase RlmE family. RlmM subfamily.</text>
</comment>
<dbReference type="KEGG" id="paeb:NCGM1900_5015"/>
<dbReference type="EMBL" id="QORE01000231">
    <property type="protein sequence ID" value="RCI75101.1"/>
    <property type="molecule type" value="Genomic_DNA"/>
</dbReference>
<comment type="catalytic activity">
    <reaction evidence="6">
        <text>cytidine(2498) in 23S rRNA + S-adenosyl-L-methionine = 2'-O-methylcytidine(2498) in 23S rRNA + S-adenosyl-L-homocysteine + H(+)</text>
        <dbReference type="Rhea" id="RHEA:42788"/>
        <dbReference type="Rhea" id="RHEA-COMP:10244"/>
        <dbReference type="Rhea" id="RHEA-COMP:10245"/>
        <dbReference type="ChEBI" id="CHEBI:15378"/>
        <dbReference type="ChEBI" id="CHEBI:57856"/>
        <dbReference type="ChEBI" id="CHEBI:59789"/>
        <dbReference type="ChEBI" id="CHEBI:74495"/>
        <dbReference type="ChEBI" id="CHEBI:82748"/>
        <dbReference type="EC" id="2.1.1.186"/>
    </reaction>
</comment>
<evidence type="ECO:0000259" key="10">
    <source>
        <dbReference type="Pfam" id="PF18125"/>
    </source>
</evidence>
<evidence type="ECO:0000256" key="4">
    <source>
        <dbReference type="ARBA" id="ARBA00022679"/>
    </source>
</evidence>
<feature type="binding site" evidence="6 8">
    <location>
        <position position="272"/>
    </location>
    <ligand>
        <name>S-adenosyl-L-methionine</name>
        <dbReference type="ChEBI" id="CHEBI:59789"/>
    </ligand>
</feature>
<evidence type="ECO:0000256" key="1">
    <source>
        <dbReference type="ARBA" id="ARBA00022490"/>
    </source>
</evidence>
<feature type="domain" description="RlmM ferredoxin-like" evidence="10">
    <location>
        <begin position="1"/>
        <end position="70"/>
    </location>
</feature>
<evidence type="ECO:0000256" key="3">
    <source>
        <dbReference type="ARBA" id="ARBA00022603"/>
    </source>
</evidence>
<dbReference type="Gene3D" id="3.30.2300.20">
    <property type="match status" value="1"/>
</dbReference>
<evidence type="ECO:0000259" key="11">
    <source>
        <dbReference type="Pfam" id="PF21239"/>
    </source>
</evidence>
<evidence type="ECO:0000256" key="2">
    <source>
        <dbReference type="ARBA" id="ARBA00022552"/>
    </source>
</evidence>
<dbReference type="Proteomes" id="UP001297540">
    <property type="component" value="Chromosome"/>
</dbReference>
<dbReference type="SMR" id="A0A072ZIB4"/>
<dbReference type="NCBIfam" id="NF008734">
    <property type="entry name" value="PRK11760.1"/>
    <property type="match status" value="1"/>
</dbReference>
<dbReference type="EC" id="2.1.1.186" evidence="6"/>
<organism evidence="12 20">
    <name type="scientific">Pseudomonas aeruginosa</name>
    <dbReference type="NCBI Taxonomy" id="287"/>
    <lineage>
        <taxon>Bacteria</taxon>
        <taxon>Pseudomonadati</taxon>
        <taxon>Pseudomonadota</taxon>
        <taxon>Gammaproteobacteria</taxon>
        <taxon>Pseudomonadales</taxon>
        <taxon>Pseudomonadaceae</taxon>
        <taxon>Pseudomonas</taxon>
    </lineage>
</organism>
<evidence type="ECO:0000313" key="17">
    <source>
        <dbReference type="Proteomes" id="UP000194857"/>
    </source>
</evidence>
<proteinExistence type="inferred from homology"/>
<evidence type="ECO:0000313" key="15">
    <source>
        <dbReference type="EMBL" id="RPM21534.1"/>
    </source>
</evidence>
<evidence type="ECO:0000313" key="12">
    <source>
        <dbReference type="EMBL" id="MZZ14816.1"/>
    </source>
</evidence>
<dbReference type="PANTHER" id="PTHR37524">
    <property type="entry name" value="RIBOSOMAL RNA LARGE SUBUNIT METHYLTRANSFERASE M"/>
    <property type="match status" value="1"/>
</dbReference>
<evidence type="ECO:0000313" key="19">
    <source>
        <dbReference type="Proteomes" id="UP000284767"/>
    </source>
</evidence>